<accession>A0ABS5CJ39</accession>
<dbReference type="Pfam" id="PF12833">
    <property type="entry name" value="HTH_18"/>
    <property type="match status" value="1"/>
</dbReference>
<dbReference type="PANTHER" id="PTHR43280">
    <property type="entry name" value="ARAC-FAMILY TRANSCRIPTIONAL REGULATOR"/>
    <property type="match status" value="1"/>
</dbReference>
<dbReference type="SMART" id="SM00448">
    <property type="entry name" value="REC"/>
    <property type="match status" value="1"/>
</dbReference>
<keyword evidence="4" id="KW-0597">Phosphoprotein</keyword>
<feature type="domain" description="Response regulatory" evidence="6">
    <location>
        <begin position="3"/>
        <end position="120"/>
    </location>
</feature>
<evidence type="ECO:0000259" key="6">
    <source>
        <dbReference type="PROSITE" id="PS50110"/>
    </source>
</evidence>
<dbReference type="PROSITE" id="PS50110">
    <property type="entry name" value="RESPONSE_REGULATORY"/>
    <property type="match status" value="1"/>
</dbReference>
<dbReference type="Gene3D" id="3.40.50.2300">
    <property type="match status" value="1"/>
</dbReference>
<gene>
    <name evidence="7" type="ORF">I8J30_24500</name>
</gene>
<dbReference type="PROSITE" id="PS01124">
    <property type="entry name" value="HTH_ARAC_FAMILY_2"/>
    <property type="match status" value="1"/>
</dbReference>
<evidence type="ECO:0000313" key="7">
    <source>
        <dbReference type="EMBL" id="MBP3965886.1"/>
    </source>
</evidence>
<sequence length="561" mass="63906">MYRLLIVDNEPFIVESVLDLFERQAIPELELLSAYSSAEALGCMRTVKIDIVLSDIRMPGMNGLELHREIIKYWPRCKVIFLTGYNDFDYIHEAMRNGGVDYLLKTEGEEAIVASVQKALTALSEAVEAEAYIAKSKQQMQAMTPLLQKELLMELVQGGSLANGALSRSFEEADIELDPTKPVVAMIGRIDNWKEDTRPFDKSLYLFAIQNIAKEYLAAKVQFISFDFERKTKLLWLIQPEEQTGTLSAAELAELEQRCLIFLKGTAEMMQDSCSVLLKLNLSIAIGASFKAWERISEQFEHLQQLLNRGLGLSQQLLLIEPTITITSADQIEHDQRKQLKKLNLLHTLLENGQKEQFMAEYVGIMTALTECAAAKNAIKTEVYFTLVSIFLSYINRWEVQSEVGGRVNLGKMTALDCHDNWKEVVDYFYKLAEALFEHKQAGKGNQEHDVIRMVQRYVQQNLAGDLTLNRIGDVVGHNPSYLSRLYKQVTNEGLSDYIMTARLAKTKELLEENRLKIHEISTSVGFLSEQSFFRFFRKALQMTPQEYRDSVVMSRNASAK</sequence>
<keyword evidence="1" id="KW-0805">Transcription regulation</keyword>
<name>A0ABS5CJ39_9BACL</name>
<dbReference type="RefSeq" id="WP_210662643.1">
    <property type="nucleotide sequence ID" value="NZ_JAGKSP010000013.1"/>
</dbReference>
<dbReference type="Pfam" id="PF00072">
    <property type="entry name" value="Response_reg"/>
    <property type="match status" value="1"/>
</dbReference>
<dbReference type="SUPFAM" id="SSF46689">
    <property type="entry name" value="Homeodomain-like"/>
    <property type="match status" value="2"/>
</dbReference>
<keyword evidence="3" id="KW-0804">Transcription</keyword>
<dbReference type="SUPFAM" id="SSF52172">
    <property type="entry name" value="CheY-like"/>
    <property type="match status" value="1"/>
</dbReference>
<dbReference type="InterPro" id="IPR001789">
    <property type="entry name" value="Sig_transdc_resp-reg_receiver"/>
</dbReference>
<comment type="caution">
    <text evidence="7">The sequence shown here is derived from an EMBL/GenBank/DDBJ whole genome shotgun (WGS) entry which is preliminary data.</text>
</comment>
<evidence type="ECO:0000256" key="2">
    <source>
        <dbReference type="ARBA" id="ARBA00023125"/>
    </source>
</evidence>
<protein>
    <submittedName>
        <fullName evidence="7">Response regulator</fullName>
    </submittedName>
</protein>
<dbReference type="SMART" id="SM00342">
    <property type="entry name" value="HTH_ARAC"/>
    <property type="match status" value="1"/>
</dbReference>
<feature type="modified residue" description="4-aspartylphosphate" evidence="4">
    <location>
        <position position="55"/>
    </location>
</feature>
<reference evidence="7 8" key="1">
    <citation type="submission" date="2021-04" db="EMBL/GenBank/DDBJ databases">
        <title>Paenibacillus sp. DLE-14 whole genome sequence.</title>
        <authorList>
            <person name="Ham Y.J."/>
        </authorList>
    </citation>
    <scope>NUCLEOTIDE SEQUENCE [LARGE SCALE GENOMIC DNA]</scope>
    <source>
        <strain evidence="7 8">DLE-14</strain>
    </source>
</reference>
<dbReference type="PROSITE" id="PS00041">
    <property type="entry name" value="HTH_ARAC_FAMILY_1"/>
    <property type="match status" value="1"/>
</dbReference>
<keyword evidence="8" id="KW-1185">Reference proteome</keyword>
<dbReference type="InterPro" id="IPR011006">
    <property type="entry name" value="CheY-like_superfamily"/>
</dbReference>
<evidence type="ECO:0000256" key="4">
    <source>
        <dbReference type="PROSITE-ProRule" id="PRU00169"/>
    </source>
</evidence>
<dbReference type="PANTHER" id="PTHR43280:SF10">
    <property type="entry name" value="REGULATORY PROTEIN POCR"/>
    <property type="match status" value="1"/>
</dbReference>
<dbReference type="Proteomes" id="UP000673394">
    <property type="component" value="Unassembled WGS sequence"/>
</dbReference>
<dbReference type="InterPro" id="IPR018060">
    <property type="entry name" value="HTH_AraC"/>
</dbReference>
<evidence type="ECO:0000256" key="1">
    <source>
        <dbReference type="ARBA" id="ARBA00023015"/>
    </source>
</evidence>
<dbReference type="Gene3D" id="1.10.10.60">
    <property type="entry name" value="Homeodomain-like"/>
    <property type="match status" value="2"/>
</dbReference>
<evidence type="ECO:0000256" key="3">
    <source>
        <dbReference type="ARBA" id="ARBA00023163"/>
    </source>
</evidence>
<proteinExistence type="predicted"/>
<feature type="domain" description="HTH araC/xylS-type" evidence="5">
    <location>
        <begin position="453"/>
        <end position="551"/>
    </location>
</feature>
<dbReference type="InterPro" id="IPR009057">
    <property type="entry name" value="Homeodomain-like_sf"/>
</dbReference>
<evidence type="ECO:0000259" key="5">
    <source>
        <dbReference type="PROSITE" id="PS01124"/>
    </source>
</evidence>
<evidence type="ECO:0000313" key="8">
    <source>
        <dbReference type="Proteomes" id="UP000673394"/>
    </source>
</evidence>
<keyword evidence="2" id="KW-0238">DNA-binding</keyword>
<organism evidence="7 8">
    <name type="scientific">Paenibacillus lignilyticus</name>
    <dbReference type="NCBI Taxonomy" id="1172615"/>
    <lineage>
        <taxon>Bacteria</taxon>
        <taxon>Bacillati</taxon>
        <taxon>Bacillota</taxon>
        <taxon>Bacilli</taxon>
        <taxon>Bacillales</taxon>
        <taxon>Paenibacillaceae</taxon>
        <taxon>Paenibacillus</taxon>
    </lineage>
</organism>
<dbReference type="EMBL" id="JAGKSP010000013">
    <property type="protein sequence ID" value="MBP3965886.1"/>
    <property type="molecule type" value="Genomic_DNA"/>
</dbReference>
<dbReference type="InterPro" id="IPR018062">
    <property type="entry name" value="HTH_AraC-typ_CS"/>
</dbReference>
<dbReference type="CDD" id="cd17536">
    <property type="entry name" value="REC_YesN-like"/>
    <property type="match status" value="1"/>
</dbReference>